<dbReference type="PANTHER" id="PTHR43601:SF3">
    <property type="entry name" value="THIOREDOXIN, MITOCHONDRIAL"/>
    <property type="match status" value="1"/>
</dbReference>
<dbReference type="PROSITE" id="PS51352">
    <property type="entry name" value="THIOREDOXIN_2"/>
    <property type="match status" value="1"/>
</dbReference>
<dbReference type="eggNOG" id="COG3118">
    <property type="taxonomic scope" value="Bacteria"/>
</dbReference>
<evidence type="ECO:0000256" key="1">
    <source>
        <dbReference type="SAM" id="Phobius"/>
    </source>
</evidence>
<dbReference type="Pfam" id="PF00085">
    <property type="entry name" value="Thioredoxin"/>
    <property type="match status" value="1"/>
</dbReference>
<dbReference type="CDD" id="cd02947">
    <property type="entry name" value="TRX_family"/>
    <property type="match status" value="1"/>
</dbReference>
<proteinExistence type="predicted"/>
<keyword evidence="4" id="KW-1185">Reference proteome</keyword>
<dbReference type="AlphaFoldDB" id="C0Z867"/>
<dbReference type="SUPFAM" id="SSF52833">
    <property type="entry name" value="Thioredoxin-like"/>
    <property type="match status" value="1"/>
</dbReference>
<dbReference type="RefSeq" id="WP_015893685.1">
    <property type="nucleotide sequence ID" value="NC_012491.1"/>
</dbReference>
<feature type="transmembrane region" description="Helical" evidence="1">
    <location>
        <begin position="9"/>
        <end position="28"/>
    </location>
</feature>
<keyword evidence="1" id="KW-0812">Transmembrane</keyword>
<feature type="domain" description="Thioredoxin" evidence="2">
    <location>
        <begin position="13"/>
        <end position="124"/>
    </location>
</feature>
<dbReference type="GO" id="GO:0045454">
    <property type="term" value="P:cell redox homeostasis"/>
    <property type="evidence" value="ECO:0007669"/>
    <property type="project" value="TreeGrafter"/>
</dbReference>
<dbReference type="Gene3D" id="3.40.30.10">
    <property type="entry name" value="Glutaredoxin"/>
    <property type="match status" value="1"/>
</dbReference>
<dbReference type="Proteomes" id="UP000001877">
    <property type="component" value="Chromosome"/>
</dbReference>
<sequence length="131" mass="14811">MDVSRSKQWWLWILLGVVMLAVGISAWWGTASAQEEVKVVYVYSDSCGYCTEFGPTFEKVVKEYPPEMIQRLDIHEQKELDEASRLGAEATPTVFVVEQGKVIDKLEGAVPENTLRSFLQRNLNQTLSKNG</sequence>
<evidence type="ECO:0000313" key="3">
    <source>
        <dbReference type="EMBL" id="BAH46494.1"/>
    </source>
</evidence>
<evidence type="ECO:0000259" key="2">
    <source>
        <dbReference type="PROSITE" id="PS51352"/>
    </source>
</evidence>
<dbReference type="PANTHER" id="PTHR43601">
    <property type="entry name" value="THIOREDOXIN, MITOCHONDRIAL"/>
    <property type="match status" value="1"/>
</dbReference>
<reference evidence="3 4" key="1">
    <citation type="submission" date="2005-03" db="EMBL/GenBank/DDBJ databases">
        <title>Brevibacillus brevis strain 47, complete genome.</title>
        <authorList>
            <person name="Hosoyama A."/>
            <person name="Yamada R."/>
            <person name="Hongo Y."/>
            <person name="Terui Y."/>
            <person name="Ankai A."/>
            <person name="Masuyama W."/>
            <person name="Sekiguchi M."/>
            <person name="Takeda T."/>
            <person name="Asano K."/>
            <person name="Ohji S."/>
            <person name="Ichikawa N."/>
            <person name="Narita S."/>
            <person name="Aoki N."/>
            <person name="Miura H."/>
            <person name="Matsushita S."/>
            <person name="Sekigawa T."/>
            <person name="Yamagata H."/>
            <person name="Yoshikawa H."/>
            <person name="Udaka S."/>
            <person name="Tanikawa S."/>
            <person name="Fujita N."/>
        </authorList>
    </citation>
    <scope>NUCLEOTIDE SEQUENCE [LARGE SCALE GENOMIC DNA]</scope>
    <source>
        <strain evidence="4">47 / JCM 6285 / NBRC 100599</strain>
    </source>
</reference>
<evidence type="ECO:0000313" key="4">
    <source>
        <dbReference type="Proteomes" id="UP000001877"/>
    </source>
</evidence>
<dbReference type="InterPro" id="IPR036249">
    <property type="entry name" value="Thioredoxin-like_sf"/>
</dbReference>
<keyword evidence="1" id="KW-1133">Transmembrane helix</keyword>
<dbReference type="STRING" id="358681.BBR47_55170"/>
<keyword evidence="1" id="KW-0472">Membrane</keyword>
<accession>C0Z867</accession>
<name>C0Z867_BREBN</name>
<dbReference type="KEGG" id="bbe:BBR47_55170"/>
<dbReference type="EMBL" id="AP008955">
    <property type="protein sequence ID" value="BAH46494.1"/>
    <property type="molecule type" value="Genomic_DNA"/>
</dbReference>
<dbReference type="InterPro" id="IPR013766">
    <property type="entry name" value="Thioredoxin_domain"/>
</dbReference>
<dbReference type="HOGENOM" id="CLU_1923590_0_0_9"/>
<protein>
    <submittedName>
        <fullName evidence="3">Protein disulfide oxidoreductase</fullName>
    </submittedName>
</protein>
<organism evidence="3 4">
    <name type="scientific">Brevibacillus brevis (strain 47 / JCM 6285 / NBRC 100599)</name>
    <dbReference type="NCBI Taxonomy" id="358681"/>
    <lineage>
        <taxon>Bacteria</taxon>
        <taxon>Bacillati</taxon>
        <taxon>Bacillota</taxon>
        <taxon>Bacilli</taxon>
        <taxon>Bacillales</taxon>
        <taxon>Paenibacillaceae</taxon>
        <taxon>Brevibacillus</taxon>
    </lineage>
</organism>
<gene>
    <name evidence="3" type="primary">bdb</name>
    <name evidence="3" type="ordered locus">BBR47_55170</name>
</gene>